<dbReference type="Proteomes" id="UP000485058">
    <property type="component" value="Unassembled WGS sequence"/>
</dbReference>
<dbReference type="PANTHER" id="PTHR16099">
    <property type="entry name" value="8-OXO-DGTP DIPHOSPHATES NUDT15"/>
    <property type="match status" value="1"/>
</dbReference>
<reference evidence="3 4" key="1">
    <citation type="submission" date="2020-02" db="EMBL/GenBank/DDBJ databases">
        <title>Draft genome sequence of Haematococcus lacustris strain NIES-144.</title>
        <authorList>
            <person name="Morimoto D."/>
            <person name="Nakagawa S."/>
            <person name="Yoshida T."/>
            <person name="Sawayama S."/>
        </authorList>
    </citation>
    <scope>NUCLEOTIDE SEQUENCE [LARGE SCALE GENOMIC DNA]</scope>
    <source>
        <strain evidence="3 4">NIES-144</strain>
    </source>
</reference>
<dbReference type="PROSITE" id="PS51462">
    <property type="entry name" value="NUDIX"/>
    <property type="match status" value="1"/>
</dbReference>
<keyword evidence="1 3" id="KW-0378">Hydrolase</keyword>
<dbReference type="GO" id="GO:0005829">
    <property type="term" value="C:cytosol"/>
    <property type="evidence" value="ECO:0007669"/>
    <property type="project" value="TreeGrafter"/>
</dbReference>
<dbReference type="PROSITE" id="PS00893">
    <property type="entry name" value="NUDIX_BOX"/>
    <property type="match status" value="1"/>
</dbReference>
<dbReference type="EMBL" id="BLLF01000766">
    <property type="protein sequence ID" value="GFH14781.1"/>
    <property type="molecule type" value="Genomic_DNA"/>
</dbReference>
<evidence type="ECO:0000259" key="2">
    <source>
        <dbReference type="PROSITE" id="PS51462"/>
    </source>
</evidence>
<evidence type="ECO:0000256" key="1">
    <source>
        <dbReference type="ARBA" id="ARBA00022801"/>
    </source>
</evidence>
<dbReference type="Gene3D" id="3.90.79.10">
    <property type="entry name" value="Nucleoside Triphosphate Pyrophosphohydrolase"/>
    <property type="match status" value="1"/>
</dbReference>
<dbReference type="InterPro" id="IPR020084">
    <property type="entry name" value="NUDIX_hydrolase_CS"/>
</dbReference>
<protein>
    <submittedName>
        <fullName evidence="3">Nudix hydrolase domain-containing protein</fullName>
    </submittedName>
</protein>
<gene>
    <name evidence="3" type="ORF">HaLaN_10895</name>
</gene>
<sequence>APGRAASAGGHLEFGESFEACAVREVLEETGITLRETDLSLAWANNNIFDDQQPPKHYVTIFMHCCVPEETTASLMEPDKCEGWEWQPYGQETTASLMEPDKCEGWEWRPYGQLTIAATCAATCATVPCRAVGRGPGPTAQRPMFSAADTSRTSGPGLGIDLPRCTLAAATCMDTWGYANL</sequence>
<dbReference type="SUPFAM" id="SSF55811">
    <property type="entry name" value="Nudix"/>
    <property type="match status" value="1"/>
</dbReference>
<evidence type="ECO:0000313" key="3">
    <source>
        <dbReference type="EMBL" id="GFH14781.1"/>
    </source>
</evidence>
<name>A0A699YYP1_HAELA</name>
<accession>A0A699YYP1</accession>
<dbReference type="InterPro" id="IPR015797">
    <property type="entry name" value="NUDIX_hydrolase-like_dom_sf"/>
</dbReference>
<dbReference type="InterPro" id="IPR000086">
    <property type="entry name" value="NUDIX_hydrolase_dom"/>
</dbReference>
<keyword evidence="4" id="KW-1185">Reference proteome</keyword>
<feature type="domain" description="Nudix hydrolase" evidence="2">
    <location>
        <begin position="1"/>
        <end position="110"/>
    </location>
</feature>
<dbReference type="GO" id="GO:0006203">
    <property type="term" value="P:dGTP catabolic process"/>
    <property type="evidence" value="ECO:0007669"/>
    <property type="project" value="TreeGrafter"/>
</dbReference>
<comment type="caution">
    <text evidence="3">The sequence shown here is derived from an EMBL/GenBank/DDBJ whole genome shotgun (WGS) entry which is preliminary data.</text>
</comment>
<dbReference type="PANTHER" id="PTHR16099:SF5">
    <property type="entry name" value="NUCLEOTIDE TRIPHOSPHATE DIPHOSPHATASE NUDT15"/>
    <property type="match status" value="1"/>
</dbReference>
<dbReference type="Pfam" id="PF00293">
    <property type="entry name" value="NUDIX"/>
    <property type="match status" value="1"/>
</dbReference>
<evidence type="ECO:0000313" key="4">
    <source>
        <dbReference type="Proteomes" id="UP000485058"/>
    </source>
</evidence>
<dbReference type="CDD" id="cd04678">
    <property type="entry name" value="NUDIX_MTH2_Nudt15"/>
    <property type="match status" value="1"/>
</dbReference>
<dbReference type="GO" id="GO:0035539">
    <property type="term" value="F:8-oxo-7,8-dihydrodeoxyguanosine triphosphate pyrophosphatase activity"/>
    <property type="evidence" value="ECO:0007669"/>
    <property type="project" value="TreeGrafter"/>
</dbReference>
<feature type="non-terminal residue" evidence="3">
    <location>
        <position position="181"/>
    </location>
</feature>
<feature type="non-terminal residue" evidence="3">
    <location>
        <position position="1"/>
    </location>
</feature>
<organism evidence="3 4">
    <name type="scientific">Haematococcus lacustris</name>
    <name type="common">Green alga</name>
    <name type="synonym">Haematococcus pluvialis</name>
    <dbReference type="NCBI Taxonomy" id="44745"/>
    <lineage>
        <taxon>Eukaryota</taxon>
        <taxon>Viridiplantae</taxon>
        <taxon>Chlorophyta</taxon>
        <taxon>core chlorophytes</taxon>
        <taxon>Chlorophyceae</taxon>
        <taxon>CS clade</taxon>
        <taxon>Chlamydomonadales</taxon>
        <taxon>Haematococcaceae</taxon>
        <taxon>Haematococcus</taxon>
    </lineage>
</organism>
<proteinExistence type="predicted"/>
<dbReference type="AlphaFoldDB" id="A0A699YYP1"/>